<gene>
    <name evidence="1" type="ORF">CWM47_22935</name>
</gene>
<dbReference type="RefSeq" id="WP_100990511.1">
    <property type="nucleotide sequence ID" value="NZ_CP025096.1"/>
</dbReference>
<dbReference type="AlphaFoldDB" id="A0A2K8Z3I4"/>
<evidence type="ECO:0000313" key="1">
    <source>
        <dbReference type="EMBL" id="AUD04446.1"/>
    </source>
</evidence>
<proteinExistence type="predicted"/>
<dbReference type="OrthoDB" id="8548541at2"/>
<dbReference type="Proteomes" id="UP000232883">
    <property type="component" value="Chromosome"/>
</dbReference>
<organism evidence="1 2">
    <name type="scientific">Spirosoma pollinicola</name>
    <dbReference type="NCBI Taxonomy" id="2057025"/>
    <lineage>
        <taxon>Bacteria</taxon>
        <taxon>Pseudomonadati</taxon>
        <taxon>Bacteroidota</taxon>
        <taxon>Cytophagia</taxon>
        <taxon>Cytophagales</taxon>
        <taxon>Cytophagaceae</taxon>
        <taxon>Spirosoma</taxon>
    </lineage>
</organism>
<evidence type="ECO:0000313" key="2">
    <source>
        <dbReference type="Proteomes" id="UP000232883"/>
    </source>
</evidence>
<protein>
    <recommendedName>
        <fullName evidence="3">DUF2971 domain-containing protein</fullName>
    </recommendedName>
</protein>
<sequence length="260" mass="30526">MERFEEFDNKLFGPPSNEHVYVWRYMDFTRFVALLNSASLCLTRCDQFDDQYEGAVQNKGNQSRRGAYKNEITDKDSVSPEQLSAVLGSLWKKYQHQYVFINCWHMADYESAAMWRSYRKANATIAIQTTYAKLRNALPDSCHIGEVNYVDHQTYIKDEKEGFFSVMCKRKSFEHERELRICYVDSYEFQQDSKDSSQFLGEPNTRLQESVPVDLQVLIESVRVAPGEPTWLVELIKDTIIRFGYRLPVCQSNFDEYPLF</sequence>
<evidence type="ECO:0008006" key="3">
    <source>
        <dbReference type="Google" id="ProtNLM"/>
    </source>
</evidence>
<keyword evidence="2" id="KW-1185">Reference proteome</keyword>
<dbReference type="KEGG" id="spir:CWM47_22935"/>
<dbReference type="EMBL" id="CP025096">
    <property type="protein sequence ID" value="AUD04446.1"/>
    <property type="molecule type" value="Genomic_DNA"/>
</dbReference>
<accession>A0A2K8Z3I4</accession>
<reference evidence="1 2" key="1">
    <citation type="submission" date="2017-11" db="EMBL/GenBank/DDBJ databases">
        <title>Taxonomic description and genome sequences of Spirosoma HA7 sp. nov., isolated from pollen microhabitat of Corylus avellana.</title>
        <authorList>
            <person name="Ambika Manirajan B."/>
            <person name="Suarez C."/>
            <person name="Ratering S."/>
            <person name="Geissler-Plaum R."/>
            <person name="Cardinale M."/>
            <person name="Sylvia S."/>
        </authorList>
    </citation>
    <scope>NUCLEOTIDE SEQUENCE [LARGE SCALE GENOMIC DNA]</scope>
    <source>
        <strain evidence="1 2">HA7</strain>
    </source>
</reference>
<name>A0A2K8Z3I4_9BACT</name>